<organism evidence="1 2">
    <name type="scientific">Octopus vulgaris</name>
    <name type="common">Common octopus</name>
    <dbReference type="NCBI Taxonomy" id="6645"/>
    <lineage>
        <taxon>Eukaryota</taxon>
        <taxon>Metazoa</taxon>
        <taxon>Spiralia</taxon>
        <taxon>Lophotrochozoa</taxon>
        <taxon>Mollusca</taxon>
        <taxon>Cephalopoda</taxon>
        <taxon>Coleoidea</taxon>
        <taxon>Octopodiformes</taxon>
        <taxon>Octopoda</taxon>
        <taxon>Incirrata</taxon>
        <taxon>Octopodidae</taxon>
        <taxon>Octopus</taxon>
    </lineage>
</organism>
<proteinExistence type="predicted"/>
<sequence>MLSYDTYLTKSFAICGLGDVKFTIPEVGLHFHNFRNIPFHLISVRLHRNSSIKYFHRIYFACCSSLLQLSFQIILCE</sequence>
<dbReference type="AlphaFoldDB" id="A0AA36AXZ5"/>
<keyword evidence="2" id="KW-1185">Reference proteome</keyword>
<reference evidence="1" key="1">
    <citation type="submission" date="2023-08" db="EMBL/GenBank/DDBJ databases">
        <authorList>
            <person name="Alioto T."/>
            <person name="Alioto T."/>
            <person name="Gomez Garrido J."/>
        </authorList>
    </citation>
    <scope>NUCLEOTIDE SEQUENCE</scope>
</reference>
<protein>
    <submittedName>
        <fullName evidence="1">Uncharacterized protein</fullName>
    </submittedName>
</protein>
<evidence type="ECO:0000313" key="1">
    <source>
        <dbReference type="EMBL" id="CAI9722957.1"/>
    </source>
</evidence>
<dbReference type="EMBL" id="OX597818">
    <property type="protein sequence ID" value="CAI9722957.1"/>
    <property type="molecule type" value="Genomic_DNA"/>
</dbReference>
<name>A0AA36AXZ5_OCTVU</name>
<dbReference type="Proteomes" id="UP001162480">
    <property type="component" value="Chromosome 5"/>
</dbReference>
<accession>A0AA36AXZ5</accession>
<evidence type="ECO:0000313" key="2">
    <source>
        <dbReference type="Proteomes" id="UP001162480"/>
    </source>
</evidence>
<gene>
    <name evidence="1" type="ORF">OCTVUL_1B030878</name>
</gene>